<evidence type="ECO:0000313" key="1">
    <source>
        <dbReference type="EMBL" id="JAH68153.1"/>
    </source>
</evidence>
<dbReference type="EMBL" id="GBXM01040424">
    <property type="protein sequence ID" value="JAH68153.1"/>
    <property type="molecule type" value="Transcribed_RNA"/>
</dbReference>
<reference evidence="1" key="2">
    <citation type="journal article" date="2015" name="Fish Shellfish Immunol.">
        <title>Early steps in the European eel (Anguilla anguilla)-Vibrio vulnificus interaction in the gills: Role of the RtxA13 toxin.</title>
        <authorList>
            <person name="Callol A."/>
            <person name="Pajuelo D."/>
            <person name="Ebbesson L."/>
            <person name="Teles M."/>
            <person name="MacKenzie S."/>
            <person name="Amaro C."/>
        </authorList>
    </citation>
    <scope>NUCLEOTIDE SEQUENCE</scope>
</reference>
<protein>
    <submittedName>
        <fullName evidence="1">Uncharacterized protein</fullName>
    </submittedName>
</protein>
<accession>A0A0E9UT54</accession>
<sequence length="9" mass="1006">MSKKKGQEA</sequence>
<organism evidence="1">
    <name type="scientific">Anguilla anguilla</name>
    <name type="common">European freshwater eel</name>
    <name type="synonym">Muraena anguilla</name>
    <dbReference type="NCBI Taxonomy" id="7936"/>
    <lineage>
        <taxon>Eukaryota</taxon>
        <taxon>Metazoa</taxon>
        <taxon>Chordata</taxon>
        <taxon>Craniata</taxon>
        <taxon>Vertebrata</taxon>
        <taxon>Euteleostomi</taxon>
        <taxon>Actinopterygii</taxon>
        <taxon>Neopterygii</taxon>
        <taxon>Teleostei</taxon>
        <taxon>Anguilliformes</taxon>
        <taxon>Anguillidae</taxon>
        <taxon>Anguilla</taxon>
    </lineage>
</organism>
<proteinExistence type="predicted"/>
<name>A0A0E9UT54_ANGAN</name>
<reference evidence="1" key="1">
    <citation type="submission" date="2014-11" db="EMBL/GenBank/DDBJ databases">
        <authorList>
            <person name="Amaro Gonzalez C."/>
        </authorList>
    </citation>
    <scope>NUCLEOTIDE SEQUENCE</scope>
</reference>